<proteinExistence type="inferred from homology"/>
<comment type="function">
    <text evidence="11">Catalyzes the reduction of ribonucleotides to deoxyribonucleotides. May function to provide a pool of deoxyribonucleotide precursors for DNA repair during oxygen limitation and/or for immediate growth after restoration of oxygen.</text>
</comment>
<dbReference type="InterPro" id="IPR050862">
    <property type="entry name" value="RdRp_reductase_class-2"/>
</dbReference>
<evidence type="ECO:0000256" key="8">
    <source>
        <dbReference type="ARBA" id="ARBA00023157"/>
    </source>
</evidence>
<evidence type="ECO:0000259" key="13">
    <source>
        <dbReference type="Pfam" id="PF02867"/>
    </source>
</evidence>
<dbReference type="GO" id="GO:0005524">
    <property type="term" value="F:ATP binding"/>
    <property type="evidence" value="ECO:0007669"/>
    <property type="project" value="InterPro"/>
</dbReference>
<keyword evidence="3 11" id="KW-0846">Cobalamin</keyword>
<dbReference type="GO" id="GO:0071897">
    <property type="term" value="P:DNA biosynthetic process"/>
    <property type="evidence" value="ECO:0007669"/>
    <property type="project" value="UniProtKB-KW"/>
</dbReference>
<protein>
    <recommendedName>
        <fullName evidence="11">Vitamin B12-dependent ribonucleotide reductase</fullName>
        <ecNumber evidence="11">1.17.4.1</ecNumber>
    </recommendedName>
</protein>
<dbReference type="GO" id="GO:0009263">
    <property type="term" value="P:deoxyribonucleotide biosynthetic process"/>
    <property type="evidence" value="ECO:0007669"/>
    <property type="project" value="UniProtKB-KW"/>
</dbReference>
<sequence length="647" mass="70563">MSVNALKAMARRYLLKDERGNVVETPRQAVERVAACVSAVEKRQRKAWEQKFSEIMSTFSFVPAGCYFRGAGQKRGLLANCFVLPVEDDMEAIFDAVKWTALIHQSGGGTGYNFSKLRPNGDAVGGGGFASGPVSFMKAFDAATEIVMLGGRHRGANMGILNADHPDIFEFITCKTQEGEIGNFNISVGASDAFMGAVEKDGHWDLVNPRTGAVVRRTKARTVFDQAVALAWKTGDPGMIYLDAINRDNPLLKALGPITATNVCGEQPLHPFDVCNLGSVNLGKFVKKAKGNPSTSLRTSGQRAKGKTEDLIDWKRLEEVVRIAVRFLDDGIDASFYPIPQISAMAHNVRRIGLGVMGWADLLVSLRVRYDSEEAVRLAKKVAQFIQRIGWDESARIAAEKGAFPLWEKSDFARKHPHLGKRVKVRNVAVTTIAPTGTISMVADCSSGIEPIFALSFVKNVVDQEGLTYMNTSFEQALAGAVGNGERSAIEPLLHEVSKTGSVTSVLGIPQWIKDVFRTAHDISPEWHVRMQGAFQEYTDNAVSKTINFPESAVIEDVEKAYRLAWKMGCKGITIYRDKSKSVQILEKESKSVRIQSKLSVTPLAVRAASFGVGETEGGKCPECGGPMSFTEGCSKCQLCGYSVCEV</sequence>
<gene>
    <name evidence="14" type="ORF">A2786_00500</name>
</gene>
<dbReference type="Gene3D" id="3.20.70.20">
    <property type="match status" value="1"/>
</dbReference>
<dbReference type="GO" id="GO:0031419">
    <property type="term" value="F:cobalamin binding"/>
    <property type="evidence" value="ECO:0007669"/>
    <property type="project" value="UniProtKB-KW"/>
</dbReference>
<comment type="catalytic activity">
    <reaction evidence="10 11">
        <text>a 2'-deoxyribonucleoside 5'-diphosphate + [thioredoxin]-disulfide + H2O = a ribonucleoside 5'-diphosphate + [thioredoxin]-dithiol</text>
        <dbReference type="Rhea" id="RHEA:23252"/>
        <dbReference type="Rhea" id="RHEA-COMP:10698"/>
        <dbReference type="Rhea" id="RHEA-COMP:10700"/>
        <dbReference type="ChEBI" id="CHEBI:15377"/>
        <dbReference type="ChEBI" id="CHEBI:29950"/>
        <dbReference type="ChEBI" id="CHEBI:50058"/>
        <dbReference type="ChEBI" id="CHEBI:57930"/>
        <dbReference type="ChEBI" id="CHEBI:73316"/>
        <dbReference type="EC" id="1.17.4.1"/>
    </reaction>
</comment>
<dbReference type="GO" id="GO:0004748">
    <property type="term" value="F:ribonucleoside-diphosphate reductase activity, thioredoxin disulfide as acceptor"/>
    <property type="evidence" value="ECO:0007669"/>
    <property type="project" value="UniProtKB-EC"/>
</dbReference>
<dbReference type="InterPro" id="IPR013344">
    <property type="entry name" value="RNR_NrdJ/NrdZ"/>
</dbReference>
<dbReference type="SUPFAM" id="SSF51998">
    <property type="entry name" value="PFL-like glycyl radical enzymes"/>
    <property type="match status" value="1"/>
</dbReference>
<feature type="domain" description="Ribonucleotide reductase large subunit C-terminal" evidence="13">
    <location>
        <begin position="79"/>
        <end position="576"/>
    </location>
</feature>
<evidence type="ECO:0000256" key="4">
    <source>
        <dbReference type="ARBA" id="ARBA00022634"/>
    </source>
</evidence>
<keyword evidence="8" id="KW-1015">Disulfide bond</keyword>
<evidence type="ECO:0000313" key="15">
    <source>
        <dbReference type="Proteomes" id="UP000179233"/>
    </source>
</evidence>
<dbReference type="InterPro" id="IPR000788">
    <property type="entry name" value="RNR_lg_C"/>
</dbReference>
<dbReference type="EMBL" id="MHCJ01000006">
    <property type="protein sequence ID" value="OGY17867.1"/>
    <property type="molecule type" value="Genomic_DNA"/>
</dbReference>
<feature type="domain" description="Ribonucleotide reductase large subunit N-terminal" evidence="12">
    <location>
        <begin position="2"/>
        <end position="76"/>
    </location>
</feature>
<comment type="similarity">
    <text evidence="2 11">Belongs to the ribonucleoside diphosphate reductase class-2 family.</text>
</comment>
<comment type="cofactor">
    <cofactor evidence="1 11">
        <name>adenosylcob(III)alamin</name>
        <dbReference type="ChEBI" id="CHEBI:18408"/>
    </cofactor>
</comment>
<dbReference type="Proteomes" id="UP000179233">
    <property type="component" value="Unassembled WGS sequence"/>
</dbReference>
<dbReference type="SUPFAM" id="SSF48168">
    <property type="entry name" value="R1 subunit of ribonucleotide reductase, N-terminal domain"/>
    <property type="match status" value="1"/>
</dbReference>
<dbReference type="NCBIfam" id="TIGR02504">
    <property type="entry name" value="NrdJ_Z"/>
    <property type="match status" value="1"/>
</dbReference>
<keyword evidence="5 11" id="KW-0547">Nucleotide-binding</keyword>
<dbReference type="PANTHER" id="PTHR43371">
    <property type="entry name" value="VITAMIN B12-DEPENDENT RIBONUCLEOTIDE REDUCTASE"/>
    <property type="match status" value="1"/>
</dbReference>
<evidence type="ECO:0000256" key="6">
    <source>
        <dbReference type="ARBA" id="ARBA00023002"/>
    </source>
</evidence>
<reference evidence="14 15" key="1">
    <citation type="journal article" date="2016" name="Nat. Commun.">
        <title>Thousands of microbial genomes shed light on interconnected biogeochemical processes in an aquifer system.</title>
        <authorList>
            <person name="Anantharaman K."/>
            <person name="Brown C.T."/>
            <person name="Hug L.A."/>
            <person name="Sharon I."/>
            <person name="Castelle C.J."/>
            <person name="Probst A.J."/>
            <person name="Thomas B.C."/>
            <person name="Singh A."/>
            <person name="Wilkins M.J."/>
            <person name="Karaoz U."/>
            <person name="Brodie E.L."/>
            <person name="Williams K.H."/>
            <person name="Hubbard S.S."/>
            <person name="Banfield J.F."/>
        </authorList>
    </citation>
    <scope>NUCLEOTIDE SEQUENCE [LARGE SCALE GENOMIC DNA]</scope>
</reference>
<dbReference type="AlphaFoldDB" id="A0A1G1VRK8"/>
<evidence type="ECO:0000256" key="7">
    <source>
        <dbReference type="ARBA" id="ARBA00023116"/>
    </source>
</evidence>
<dbReference type="EC" id="1.17.4.1" evidence="11"/>
<name>A0A1G1VRK8_9BACT</name>
<dbReference type="PRINTS" id="PR01183">
    <property type="entry name" value="RIBORDTASEM1"/>
</dbReference>
<evidence type="ECO:0000313" key="14">
    <source>
        <dbReference type="EMBL" id="OGY17867.1"/>
    </source>
</evidence>
<evidence type="ECO:0000256" key="2">
    <source>
        <dbReference type="ARBA" id="ARBA00007405"/>
    </source>
</evidence>
<dbReference type="Pfam" id="PF00317">
    <property type="entry name" value="Ribonuc_red_lgN"/>
    <property type="match status" value="1"/>
</dbReference>
<evidence type="ECO:0000256" key="9">
    <source>
        <dbReference type="ARBA" id="ARBA00023285"/>
    </source>
</evidence>
<organism evidence="14 15">
    <name type="scientific">Candidatus Chisholmbacteria bacterium RIFCSPHIGHO2_01_FULL_52_32</name>
    <dbReference type="NCBI Taxonomy" id="1797591"/>
    <lineage>
        <taxon>Bacteria</taxon>
        <taxon>Candidatus Chisholmiibacteriota</taxon>
    </lineage>
</organism>
<keyword evidence="9 11" id="KW-0170">Cobalt</keyword>
<dbReference type="PANTHER" id="PTHR43371:SF1">
    <property type="entry name" value="RIBONUCLEOSIDE-DIPHOSPHATE REDUCTASE"/>
    <property type="match status" value="1"/>
</dbReference>
<evidence type="ECO:0000256" key="5">
    <source>
        <dbReference type="ARBA" id="ARBA00022741"/>
    </source>
</evidence>
<evidence type="ECO:0000259" key="12">
    <source>
        <dbReference type="Pfam" id="PF00317"/>
    </source>
</evidence>
<dbReference type="Pfam" id="PF02867">
    <property type="entry name" value="Ribonuc_red_lgC"/>
    <property type="match status" value="1"/>
</dbReference>
<comment type="caution">
    <text evidence="14">The sequence shown here is derived from an EMBL/GenBank/DDBJ whole genome shotgun (WGS) entry which is preliminary data.</text>
</comment>
<keyword evidence="4 11" id="KW-0237">DNA synthesis</keyword>
<evidence type="ECO:0000256" key="1">
    <source>
        <dbReference type="ARBA" id="ARBA00001922"/>
    </source>
</evidence>
<dbReference type="UniPathway" id="UPA00326"/>
<keyword evidence="6 11" id="KW-0560">Oxidoreductase</keyword>
<dbReference type="CDD" id="cd02888">
    <property type="entry name" value="RNR_II_dimer"/>
    <property type="match status" value="1"/>
</dbReference>
<evidence type="ECO:0000256" key="10">
    <source>
        <dbReference type="ARBA" id="ARBA00047754"/>
    </source>
</evidence>
<evidence type="ECO:0000256" key="11">
    <source>
        <dbReference type="RuleBase" id="RU364064"/>
    </source>
</evidence>
<dbReference type="InterPro" id="IPR008926">
    <property type="entry name" value="RNR_R1-su_N"/>
</dbReference>
<accession>A0A1G1VRK8</accession>
<keyword evidence="7" id="KW-0215">Deoxyribonucleotide synthesis</keyword>
<evidence type="ECO:0000256" key="3">
    <source>
        <dbReference type="ARBA" id="ARBA00022628"/>
    </source>
</evidence>
<dbReference type="InterPro" id="IPR013509">
    <property type="entry name" value="RNR_lsu_N"/>
</dbReference>